<organism evidence="2 3">
    <name type="scientific">Thanatephorus cucumeris (strain AG1-IA)</name>
    <name type="common">Rice sheath blight fungus</name>
    <name type="synonym">Rhizoctonia solani</name>
    <dbReference type="NCBI Taxonomy" id="983506"/>
    <lineage>
        <taxon>Eukaryota</taxon>
        <taxon>Fungi</taxon>
        <taxon>Dikarya</taxon>
        <taxon>Basidiomycota</taxon>
        <taxon>Agaricomycotina</taxon>
        <taxon>Agaricomycetes</taxon>
        <taxon>Cantharellales</taxon>
        <taxon>Ceratobasidiaceae</taxon>
        <taxon>Rhizoctonia</taxon>
        <taxon>Rhizoctonia solani AG-1</taxon>
    </lineage>
</organism>
<comment type="caution">
    <text evidence="2">The sequence shown here is derived from an EMBL/GenBank/DDBJ whole genome shotgun (WGS) entry which is preliminary data.</text>
</comment>
<sequence>MIPVLEGPRTISQSSDAPRTIAPVSRAWTPHAARELGYALPPA</sequence>
<evidence type="ECO:0000313" key="3">
    <source>
        <dbReference type="Proteomes" id="UP000011668"/>
    </source>
</evidence>
<name>L8X8C8_THACA</name>
<accession>L8X8C8</accession>
<dbReference type="AlphaFoldDB" id="L8X8C8"/>
<gene>
    <name evidence="2" type="ORF">AG1IA_00662</name>
</gene>
<dbReference type="EMBL" id="AFRT01000105">
    <property type="protein sequence ID" value="ELU45308.1"/>
    <property type="molecule type" value="Genomic_DNA"/>
</dbReference>
<evidence type="ECO:0000256" key="1">
    <source>
        <dbReference type="SAM" id="MobiDB-lite"/>
    </source>
</evidence>
<feature type="region of interest" description="Disordered" evidence="1">
    <location>
        <begin position="1"/>
        <end position="23"/>
    </location>
</feature>
<evidence type="ECO:0000313" key="2">
    <source>
        <dbReference type="EMBL" id="ELU45308.1"/>
    </source>
</evidence>
<keyword evidence="3" id="KW-1185">Reference proteome</keyword>
<proteinExistence type="predicted"/>
<dbReference type="HOGENOM" id="CLU_3242444_0_0_1"/>
<dbReference type="Proteomes" id="UP000011668">
    <property type="component" value="Unassembled WGS sequence"/>
</dbReference>
<reference evidence="2 3" key="1">
    <citation type="journal article" date="2013" name="Nat. Commun.">
        <title>The evolution and pathogenic mechanisms of the rice sheath blight pathogen.</title>
        <authorList>
            <person name="Zheng A."/>
            <person name="Lin R."/>
            <person name="Xu L."/>
            <person name="Qin P."/>
            <person name="Tang C."/>
            <person name="Ai P."/>
            <person name="Zhang D."/>
            <person name="Liu Y."/>
            <person name="Sun Z."/>
            <person name="Feng H."/>
            <person name="Wang Y."/>
            <person name="Chen Y."/>
            <person name="Liang X."/>
            <person name="Fu R."/>
            <person name="Li Q."/>
            <person name="Zhang J."/>
            <person name="Yu X."/>
            <person name="Xie Z."/>
            <person name="Ding L."/>
            <person name="Guan P."/>
            <person name="Tang J."/>
            <person name="Liang Y."/>
            <person name="Wang S."/>
            <person name="Deng Q."/>
            <person name="Li S."/>
            <person name="Zhu J."/>
            <person name="Wang L."/>
            <person name="Liu H."/>
            <person name="Li P."/>
        </authorList>
    </citation>
    <scope>NUCLEOTIDE SEQUENCE [LARGE SCALE GENOMIC DNA]</scope>
    <source>
        <strain evidence="3">AG-1 IA</strain>
    </source>
</reference>
<protein>
    <submittedName>
        <fullName evidence="2">Uncharacterized protein</fullName>
    </submittedName>
</protein>